<dbReference type="CDD" id="cd09272">
    <property type="entry name" value="RNase_HI_RT_Ty1"/>
    <property type="match status" value="1"/>
</dbReference>
<proteinExistence type="predicted"/>
<keyword evidence="2" id="KW-1185">Reference proteome</keyword>
<name>A0A087TVQ6_STEMI</name>
<dbReference type="AlphaFoldDB" id="A0A087TVQ6"/>
<dbReference type="OrthoDB" id="1645289at2759"/>
<dbReference type="STRING" id="407821.A0A087TVQ6"/>
<protein>
    <submittedName>
        <fullName evidence="1">Retrovirus-related Pol polyprotein from transposon TNT 1-94</fullName>
    </submittedName>
</protein>
<dbReference type="Proteomes" id="UP000054359">
    <property type="component" value="Unassembled WGS sequence"/>
</dbReference>
<evidence type="ECO:0000313" key="1">
    <source>
        <dbReference type="EMBL" id="KFM69195.1"/>
    </source>
</evidence>
<accession>A0A087TVQ6</accession>
<sequence>MLYSDNQSAQHLLKNPVHHSRTKDINTRFHYIALSDNKETHIKYVSTAEMPADILTRNLDRDKHRKCMNLTNKCHFCFIIFFSSSKDSVEICFFPPLCGCPEQKRQTT</sequence>
<gene>
    <name evidence="1" type="ORF">X975_24241</name>
</gene>
<organism evidence="1 2">
    <name type="scientific">Stegodyphus mimosarum</name>
    <name type="common">African social velvet spider</name>
    <dbReference type="NCBI Taxonomy" id="407821"/>
    <lineage>
        <taxon>Eukaryota</taxon>
        <taxon>Metazoa</taxon>
        <taxon>Ecdysozoa</taxon>
        <taxon>Arthropoda</taxon>
        <taxon>Chelicerata</taxon>
        <taxon>Arachnida</taxon>
        <taxon>Araneae</taxon>
        <taxon>Araneomorphae</taxon>
        <taxon>Entelegynae</taxon>
        <taxon>Eresoidea</taxon>
        <taxon>Eresidae</taxon>
        <taxon>Stegodyphus</taxon>
    </lineage>
</organism>
<evidence type="ECO:0000313" key="2">
    <source>
        <dbReference type="Proteomes" id="UP000054359"/>
    </source>
</evidence>
<feature type="non-terminal residue" evidence="1">
    <location>
        <position position="108"/>
    </location>
</feature>
<dbReference type="EMBL" id="KK116964">
    <property type="protein sequence ID" value="KFM69195.1"/>
    <property type="molecule type" value="Genomic_DNA"/>
</dbReference>
<reference evidence="1 2" key="1">
    <citation type="submission" date="2013-11" db="EMBL/GenBank/DDBJ databases">
        <title>Genome sequencing of Stegodyphus mimosarum.</title>
        <authorList>
            <person name="Bechsgaard J."/>
        </authorList>
    </citation>
    <scope>NUCLEOTIDE SEQUENCE [LARGE SCALE GENOMIC DNA]</scope>
</reference>